<feature type="transmembrane region" description="Helical" evidence="2">
    <location>
        <begin position="261"/>
        <end position="283"/>
    </location>
</feature>
<dbReference type="Pfam" id="PF20152">
    <property type="entry name" value="DUF6534"/>
    <property type="match status" value="1"/>
</dbReference>
<keyword evidence="5" id="KW-1185">Reference proteome</keyword>
<accession>A0A8H6SCX8</accession>
<feature type="transmembrane region" description="Helical" evidence="2">
    <location>
        <begin position="194"/>
        <end position="214"/>
    </location>
</feature>
<keyword evidence="2" id="KW-0812">Transmembrane</keyword>
<evidence type="ECO:0000256" key="1">
    <source>
        <dbReference type="SAM" id="MobiDB-lite"/>
    </source>
</evidence>
<feature type="compositionally biased region" description="Polar residues" evidence="1">
    <location>
        <begin position="338"/>
        <end position="347"/>
    </location>
</feature>
<feature type="transmembrane region" description="Helical" evidence="2">
    <location>
        <begin position="28"/>
        <end position="51"/>
    </location>
</feature>
<comment type="caution">
    <text evidence="4">The sequence shown here is derived from an EMBL/GenBank/DDBJ whole genome shotgun (WGS) entry which is preliminary data.</text>
</comment>
<feature type="transmembrane region" description="Helical" evidence="2">
    <location>
        <begin position="107"/>
        <end position="129"/>
    </location>
</feature>
<dbReference type="PANTHER" id="PTHR40465">
    <property type="entry name" value="CHROMOSOME 1, WHOLE GENOME SHOTGUN SEQUENCE"/>
    <property type="match status" value="1"/>
</dbReference>
<protein>
    <recommendedName>
        <fullName evidence="3">DUF6534 domain-containing protein</fullName>
    </recommendedName>
</protein>
<evidence type="ECO:0000313" key="4">
    <source>
        <dbReference type="EMBL" id="KAF7297163.1"/>
    </source>
</evidence>
<keyword evidence="2" id="KW-0472">Membrane</keyword>
<evidence type="ECO:0000313" key="5">
    <source>
        <dbReference type="Proteomes" id="UP000636479"/>
    </source>
</evidence>
<dbReference type="OrthoDB" id="3206554at2759"/>
<dbReference type="RefSeq" id="XP_037217522.1">
    <property type="nucleotide sequence ID" value="XM_037366110.1"/>
</dbReference>
<dbReference type="Proteomes" id="UP000636479">
    <property type="component" value="Unassembled WGS sequence"/>
</dbReference>
<feature type="transmembrane region" description="Helical" evidence="2">
    <location>
        <begin position="63"/>
        <end position="87"/>
    </location>
</feature>
<sequence>MPTGVSVIELSPPSADFVQRRVSSLGPWVLGGFLDSVLMGVIFCQVVTYYRTRAPAESAVQRFYNAVVFAVFGLSVLKTAQCIAVVWVQNVMDYANPDVARLLVAKAWWQVSMPLMTAVIGTTVQSFFCFRYYMLSHNWTLCVPIICAMCVGLAGVCLSLANILSGNAKAKVMWLLASHLVPLIFVGDLKRSQVHLIGVFVADFLITAGTIHSLQRRSAGLQRTALLINRLLRLVFESAIPPTVVATIDLIMTQTLGQAHLLWHMLLNIALGKVYVVSLLYTLNSINAYRTRDGSQEVYSYNDRRTSRRATNLELGSRGLGHQLSSKDQIFVHTQVSTHVSPETFSPRSEYKHSAPPTPRDDTSSHNASDHVTFAQ</sequence>
<gene>
    <name evidence="4" type="ORF">MIND_00949400</name>
</gene>
<evidence type="ECO:0000256" key="2">
    <source>
        <dbReference type="SAM" id="Phobius"/>
    </source>
</evidence>
<organism evidence="4 5">
    <name type="scientific">Mycena indigotica</name>
    <dbReference type="NCBI Taxonomy" id="2126181"/>
    <lineage>
        <taxon>Eukaryota</taxon>
        <taxon>Fungi</taxon>
        <taxon>Dikarya</taxon>
        <taxon>Basidiomycota</taxon>
        <taxon>Agaricomycotina</taxon>
        <taxon>Agaricomycetes</taxon>
        <taxon>Agaricomycetidae</taxon>
        <taxon>Agaricales</taxon>
        <taxon>Marasmiineae</taxon>
        <taxon>Mycenaceae</taxon>
        <taxon>Mycena</taxon>
    </lineage>
</organism>
<evidence type="ECO:0000259" key="3">
    <source>
        <dbReference type="Pfam" id="PF20152"/>
    </source>
</evidence>
<keyword evidence="2" id="KW-1133">Transmembrane helix</keyword>
<proteinExistence type="predicted"/>
<feature type="transmembrane region" description="Helical" evidence="2">
    <location>
        <begin position="141"/>
        <end position="164"/>
    </location>
</feature>
<dbReference type="PANTHER" id="PTHR40465:SF1">
    <property type="entry name" value="DUF6534 DOMAIN-CONTAINING PROTEIN"/>
    <property type="match status" value="1"/>
</dbReference>
<dbReference type="EMBL" id="JACAZF010000008">
    <property type="protein sequence ID" value="KAF7297163.1"/>
    <property type="molecule type" value="Genomic_DNA"/>
</dbReference>
<name>A0A8H6SCX8_9AGAR</name>
<feature type="region of interest" description="Disordered" evidence="1">
    <location>
        <begin position="338"/>
        <end position="376"/>
    </location>
</feature>
<dbReference type="AlphaFoldDB" id="A0A8H6SCX8"/>
<dbReference type="GeneID" id="59348626"/>
<feature type="domain" description="DUF6534" evidence="3">
    <location>
        <begin position="200"/>
        <end position="285"/>
    </location>
</feature>
<feature type="compositionally biased region" description="Basic and acidic residues" evidence="1">
    <location>
        <begin position="349"/>
        <end position="364"/>
    </location>
</feature>
<dbReference type="InterPro" id="IPR045339">
    <property type="entry name" value="DUF6534"/>
</dbReference>
<reference evidence="4" key="1">
    <citation type="submission" date="2020-05" db="EMBL/GenBank/DDBJ databases">
        <title>Mycena genomes resolve the evolution of fungal bioluminescence.</title>
        <authorList>
            <person name="Tsai I.J."/>
        </authorList>
    </citation>
    <scope>NUCLEOTIDE SEQUENCE</scope>
    <source>
        <strain evidence="4">171206Taipei</strain>
    </source>
</reference>